<proteinExistence type="predicted"/>
<evidence type="ECO:0000313" key="2">
    <source>
        <dbReference type="EMBL" id="GKV48904.1"/>
    </source>
</evidence>
<protein>
    <submittedName>
        <fullName evidence="2">Uncharacterized protein</fullName>
    </submittedName>
</protein>
<gene>
    <name evidence="2" type="ORF">SLEP1_g55691</name>
</gene>
<organism evidence="2 3">
    <name type="scientific">Rubroshorea leprosula</name>
    <dbReference type="NCBI Taxonomy" id="152421"/>
    <lineage>
        <taxon>Eukaryota</taxon>
        <taxon>Viridiplantae</taxon>
        <taxon>Streptophyta</taxon>
        <taxon>Embryophyta</taxon>
        <taxon>Tracheophyta</taxon>
        <taxon>Spermatophyta</taxon>
        <taxon>Magnoliopsida</taxon>
        <taxon>eudicotyledons</taxon>
        <taxon>Gunneridae</taxon>
        <taxon>Pentapetalae</taxon>
        <taxon>rosids</taxon>
        <taxon>malvids</taxon>
        <taxon>Malvales</taxon>
        <taxon>Dipterocarpaceae</taxon>
        <taxon>Rubroshorea</taxon>
    </lineage>
</organism>
<accession>A0AAV5MH40</accession>
<feature type="region of interest" description="Disordered" evidence="1">
    <location>
        <begin position="29"/>
        <end position="59"/>
    </location>
</feature>
<feature type="region of interest" description="Disordered" evidence="1">
    <location>
        <begin position="214"/>
        <end position="260"/>
    </location>
</feature>
<sequence length="260" mass="28681">MANGVVSVESRANELARKVNELREELEKAQAKKESVIQATKDEAGRAEDRAKRAESNREKALHELNSLKDRVAEADKHVAWAEASLEQSKKHHQHAICFTWAQGAEWLVGADMFQNVVAIAAAYTTMDIYNEIHGKVLRHRVDFPIGKLAFFEGEEMDDQGKSLAPPTDATVRLKWERNEEGVPMWPPSIVEEGEDTEGLPSFDAWVAEPFEVQVEPSSTPPTSQPAIAPATLPSPARSSPARATTAPTDKSIAVYLTDD</sequence>
<dbReference type="AlphaFoldDB" id="A0AAV5MH40"/>
<evidence type="ECO:0000313" key="3">
    <source>
        <dbReference type="Proteomes" id="UP001054252"/>
    </source>
</evidence>
<comment type="caution">
    <text evidence="2">The sequence shown here is derived from an EMBL/GenBank/DDBJ whole genome shotgun (WGS) entry which is preliminary data.</text>
</comment>
<name>A0AAV5MH40_9ROSI</name>
<dbReference type="Proteomes" id="UP001054252">
    <property type="component" value="Unassembled WGS sequence"/>
</dbReference>
<evidence type="ECO:0000256" key="1">
    <source>
        <dbReference type="SAM" id="MobiDB-lite"/>
    </source>
</evidence>
<dbReference type="EMBL" id="BPVZ01000274">
    <property type="protein sequence ID" value="GKV48904.1"/>
    <property type="molecule type" value="Genomic_DNA"/>
</dbReference>
<keyword evidence="3" id="KW-1185">Reference proteome</keyword>
<reference evidence="2 3" key="1">
    <citation type="journal article" date="2021" name="Commun. Biol.">
        <title>The genome of Shorea leprosula (Dipterocarpaceae) highlights the ecological relevance of drought in aseasonal tropical rainforests.</title>
        <authorList>
            <person name="Ng K.K.S."/>
            <person name="Kobayashi M.J."/>
            <person name="Fawcett J.A."/>
            <person name="Hatakeyama M."/>
            <person name="Paape T."/>
            <person name="Ng C.H."/>
            <person name="Ang C.C."/>
            <person name="Tnah L.H."/>
            <person name="Lee C.T."/>
            <person name="Nishiyama T."/>
            <person name="Sese J."/>
            <person name="O'Brien M.J."/>
            <person name="Copetti D."/>
            <person name="Mohd Noor M.I."/>
            <person name="Ong R.C."/>
            <person name="Putra M."/>
            <person name="Sireger I.Z."/>
            <person name="Indrioko S."/>
            <person name="Kosugi Y."/>
            <person name="Izuno A."/>
            <person name="Isagi Y."/>
            <person name="Lee S.L."/>
            <person name="Shimizu K.K."/>
        </authorList>
    </citation>
    <scope>NUCLEOTIDE SEQUENCE [LARGE SCALE GENOMIC DNA]</scope>
    <source>
        <strain evidence="2">214</strain>
    </source>
</reference>